<keyword evidence="2" id="KW-1185">Reference proteome</keyword>
<gene>
    <name evidence="1" type="ORF">F5891DRAFT_1108317</name>
</gene>
<accession>A0AAD4E8E0</accession>
<organism evidence="1 2">
    <name type="scientific">Suillus fuscotomentosus</name>
    <dbReference type="NCBI Taxonomy" id="1912939"/>
    <lineage>
        <taxon>Eukaryota</taxon>
        <taxon>Fungi</taxon>
        <taxon>Dikarya</taxon>
        <taxon>Basidiomycota</taxon>
        <taxon>Agaricomycotina</taxon>
        <taxon>Agaricomycetes</taxon>
        <taxon>Agaricomycetidae</taxon>
        <taxon>Boletales</taxon>
        <taxon>Suillineae</taxon>
        <taxon>Suillaceae</taxon>
        <taxon>Suillus</taxon>
    </lineage>
</organism>
<evidence type="ECO:0000313" key="2">
    <source>
        <dbReference type="Proteomes" id="UP001195769"/>
    </source>
</evidence>
<dbReference type="AlphaFoldDB" id="A0AAD4E8E0"/>
<dbReference type="GeneID" id="64657989"/>
<evidence type="ECO:0000313" key="1">
    <source>
        <dbReference type="EMBL" id="KAG1901460.1"/>
    </source>
</evidence>
<name>A0AAD4E8E0_9AGAM</name>
<sequence>MLASLFGKPSLRSTRNHTAASYDSLLALMAPTTLLARLKAICRSMYRSTTVTARTRFSTDQNVMCSGQIPTQVPVMGRQHSLVFCFKFCHTP</sequence>
<reference evidence="1" key="1">
    <citation type="journal article" date="2020" name="New Phytol.">
        <title>Comparative genomics reveals dynamic genome evolution in host specialist ectomycorrhizal fungi.</title>
        <authorList>
            <person name="Lofgren L.A."/>
            <person name="Nguyen N.H."/>
            <person name="Vilgalys R."/>
            <person name="Ruytinx J."/>
            <person name="Liao H.L."/>
            <person name="Branco S."/>
            <person name="Kuo A."/>
            <person name="LaButti K."/>
            <person name="Lipzen A."/>
            <person name="Andreopoulos W."/>
            <person name="Pangilinan J."/>
            <person name="Riley R."/>
            <person name="Hundley H."/>
            <person name="Na H."/>
            <person name="Barry K."/>
            <person name="Grigoriev I.V."/>
            <person name="Stajich J.E."/>
            <person name="Kennedy P.G."/>
        </authorList>
    </citation>
    <scope>NUCLEOTIDE SEQUENCE</scope>
    <source>
        <strain evidence="1">FC203</strain>
    </source>
</reference>
<protein>
    <submittedName>
        <fullName evidence="1">Uncharacterized protein</fullName>
    </submittedName>
</protein>
<feature type="non-terminal residue" evidence="1">
    <location>
        <position position="92"/>
    </location>
</feature>
<dbReference type="RefSeq" id="XP_041227035.1">
    <property type="nucleotide sequence ID" value="XM_041363691.1"/>
</dbReference>
<comment type="caution">
    <text evidence="1">The sequence shown here is derived from an EMBL/GenBank/DDBJ whole genome shotgun (WGS) entry which is preliminary data.</text>
</comment>
<dbReference type="EMBL" id="JABBWK010000022">
    <property type="protein sequence ID" value="KAG1901460.1"/>
    <property type="molecule type" value="Genomic_DNA"/>
</dbReference>
<dbReference type="Proteomes" id="UP001195769">
    <property type="component" value="Unassembled WGS sequence"/>
</dbReference>
<proteinExistence type="predicted"/>